<feature type="transmembrane region" description="Helical" evidence="5">
    <location>
        <begin position="97"/>
        <end position="113"/>
    </location>
</feature>
<name>A0ABM9PPS1_9FLAO</name>
<proteinExistence type="predicted"/>
<organism evidence="6 7">
    <name type="scientific">Tenacibaculum vairaonense</name>
    <dbReference type="NCBI Taxonomy" id="3137860"/>
    <lineage>
        <taxon>Bacteria</taxon>
        <taxon>Pseudomonadati</taxon>
        <taxon>Bacteroidota</taxon>
        <taxon>Flavobacteriia</taxon>
        <taxon>Flavobacteriales</taxon>
        <taxon>Flavobacteriaceae</taxon>
        <taxon>Tenacibaculum</taxon>
    </lineage>
</organism>
<comment type="caution">
    <text evidence="6">The sequence shown here is derived from an EMBL/GenBank/DDBJ whole genome shotgun (WGS) entry which is preliminary data.</text>
</comment>
<keyword evidence="4 5" id="KW-0472">Membrane</keyword>
<keyword evidence="7" id="KW-1185">Reference proteome</keyword>
<feature type="transmembrane region" description="Helical" evidence="5">
    <location>
        <begin position="72"/>
        <end position="91"/>
    </location>
</feature>
<evidence type="ECO:0000313" key="7">
    <source>
        <dbReference type="Proteomes" id="UP001497602"/>
    </source>
</evidence>
<protein>
    <submittedName>
        <fullName evidence="6">DoxX family protein</fullName>
    </submittedName>
</protein>
<sequence>MNKNKIIFYIATGLLSVLMLFSAGMYFFNHAEIAKMYEIFGYPTYIIYPYGVAKILGLIAIWFVKNETIKEWAYAGFFFAIILAFFAHVMIADGGQGGSIGAMVLLITSYIFRKKIV</sequence>
<evidence type="ECO:0000256" key="2">
    <source>
        <dbReference type="ARBA" id="ARBA00022692"/>
    </source>
</evidence>
<dbReference type="InterPro" id="IPR032808">
    <property type="entry name" value="DoxX"/>
</dbReference>
<feature type="transmembrane region" description="Helical" evidence="5">
    <location>
        <begin position="7"/>
        <end position="27"/>
    </location>
</feature>
<comment type="subcellular location">
    <subcellularLocation>
        <location evidence="1">Membrane</location>
        <topology evidence="1">Multi-pass membrane protein</topology>
    </subcellularLocation>
</comment>
<feature type="transmembrane region" description="Helical" evidence="5">
    <location>
        <begin position="47"/>
        <end position="65"/>
    </location>
</feature>
<evidence type="ECO:0000256" key="4">
    <source>
        <dbReference type="ARBA" id="ARBA00023136"/>
    </source>
</evidence>
<evidence type="ECO:0000313" key="6">
    <source>
        <dbReference type="EMBL" id="CAL2107751.1"/>
    </source>
</evidence>
<evidence type="ECO:0000256" key="3">
    <source>
        <dbReference type="ARBA" id="ARBA00022989"/>
    </source>
</evidence>
<dbReference type="RefSeq" id="WP_348704031.1">
    <property type="nucleotide sequence ID" value="NZ_CAXIYA010000015.1"/>
</dbReference>
<gene>
    <name evidence="6" type="ORF">T190115A13A_40273</name>
</gene>
<keyword evidence="2 5" id="KW-0812">Transmembrane</keyword>
<accession>A0ABM9PPS1</accession>
<dbReference type="Pfam" id="PF13564">
    <property type="entry name" value="DoxX_2"/>
    <property type="match status" value="1"/>
</dbReference>
<evidence type="ECO:0000256" key="1">
    <source>
        <dbReference type="ARBA" id="ARBA00004141"/>
    </source>
</evidence>
<dbReference type="EMBL" id="CAXJRC010000041">
    <property type="protein sequence ID" value="CAL2107751.1"/>
    <property type="molecule type" value="Genomic_DNA"/>
</dbReference>
<dbReference type="Proteomes" id="UP001497602">
    <property type="component" value="Unassembled WGS sequence"/>
</dbReference>
<reference evidence="6 7" key="1">
    <citation type="submission" date="2024-05" db="EMBL/GenBank/DDBJ databases">
        <authorList>
            <person name="Duchaud E."/>
        </authorList>
    </citation>
    <scope>NUCLEOTIDE SEQUENCE [LARGE SCALE GENOMIC DNA]</scope>
    <source>
        <strain evidence="6">Ena-SAMPLE-TAB-13-05-2024-13:56:06:370-140305</strain>
    </source>
</reference>
<evidence type="ECO:0000256" key="5">
    <source>
        <dbReference type="SAM" id="Phobius"/>
    </source>
</evidence>
<keyword evidence="3 5" id="KW-1133">Transmembrane helix</keyword>